<dbReference type="Proteomes" id="UP001234581">
    <property type="component" value="Unassembled WGS sequence"/>
</dbReference>
<keyword evidence="8" id="KW-0812">Transmembrane</keyword>
<feature type="domain" description="Peptidase M13 N-terminal" evidence="10">
    <location>
        <begin position="133"/>
        <end position="542"/>
    </location>
</feature>
<evidence type="ECO:0000256" key="4">
    <source>
        <dbReference type="ARBA" id="ARBA00022801"/>
    </source>
</evidence>
<dbReference type="Pfam" id="PF01431">
    <property type="entry name" value="Peptidase_M13"/>
    <property type="match status" value="1"/>
</dbReference>
<keyword evidence="8" id="KW-1133">Transmembrane helix</keyword>
<comment type="cofactor">
    <cofactor evidence="1">
        <name>Zn(2+)</name>
        <dbReference type="ChEBI" id="CHEBI:29105"/>
    </cofactor>
</comment>
<dbReference type="GO" id="GO:0004222">
    <property type="term" value="F:metalloendopeptidase activity"/>
    <property type="evidence" value="ECO:0007669"/>
    <property type="project" value="InterPro"/>
</dbReference>
<sequence length="799" mass="91297">MALTDDPRAPLLSRNRIDEADNVSRNSADEAVSNTDYGSGVYRYPLYLQPGQFTSLEKLMFFVSSILLIFLCIFIGLYARSSFGDSLPSPLPSPTAEPTPIPPPDKDEHYCLEPSCILASAYILQDVNLNMDPCDDFYAYACSNWINDRVLREDMAKTSVQSVANERTKQLLNEILNHPFNDSHATPPLSSLLPPPDRILDEQLFQKLRDFQHACMDEETIERYDITPFYDMFRTIRDYLPLKYYYAMSSPPPPPFVHGLSHALIYLAQQNVWPLFAFHVGVDPQDSSRPSLSIGQGELGLPSHVYYKDSDILNVYSEVVEEILSTVFSRDDANEFGWKTWSPVATARRIINFEKELATTHHQNMERWSLDQLQKAAPNIDWSIIIEALLPRGTPIPQDILIPSSTFVIDLSGRIVQGTNTRTLQLYLIWRVLWKYLDTLGEEFIAPRRKLDAKLYGVEVRAKPPRWQTCLAYADHPFGFLLGRYLVKRILDDVAEQQADELLTSIGHTLSERIQSLDWIHVEDKQKFQYQMSHINHQVGYPKSHPDTRSAISLAEYYADAIVNKDNFFESIRSVNKWHVKQTLGRLSSSVDPNAWDISPQYTEALYDPLQNKLQVPASILRMPFFNVQLPEFLNYGQLGAMVGREILHAFNGREWSNSTTTAFENKAKCFIHQYSKFTIEGEHGDTYHVDGEQTLKQNIADNGGLLHAYLAWKRHVGQNDLPPGLDAWSREQLFFISFARMQCSKSTTQSDLHELSTSSNAPSRWRVNGPLMNSKEFSKAFSCPVGRPMNPKDKCLVW</sequence>
<organism evidence="11 12">
    <name type="scientific">Lichtheimia ornata</name>
    <dbReference type="NCBI Taxonomy" id="688661"/>
    <lineage>
        <taxon>Eukaryota</taxon>
        <taxon>Fungi</taxon>
        <taxon>Fungi incertae sedis</taxon>
        <taxon>Mucoromycota</taxon>
        <taxon>Mucoromycotina</taxon>
        <taxon>Mucoromycetes</taxon>
        <taxon>Mucorales</taxon>
        <taxon>Lichtheimiaceae</taxon>
        <taxon>Lichtheimia</taxon>
    </lineage>
</organism>
<gene>
    <name evidence="11" type="ORF">O0I10_012194</name>
</gene>
<evidence type="ECO:0000259" key="9">
    <source>
        <dbReference type="Pfam" id="PF01431"/>
    </source>
</evidence>
<protein>
    <recommendedName>
        <fullName evidence="13">Endothelin-converting enzyme 1</fullName>
    </recommendedName>
</protein>
<dbReference type="PROSITE" id="PS51885">
    <property type="entry name" value="NEPRILYSIN"/>
    <property type="match status" value="1"/>
</dbReference>
<dbReference type="InterPro" id="IPR042089">
    <property type="entry name" value="Peptidase_M13_dom_2"/>
</dbReference>
<name>A0AAD7US60_9FUNG</name>
<dbReference type="EMBL" id="JARTCD010000115">
    <property type="protein sequence ID" value="KAJ8652183.1"/>
    <property type="molecule type" value="Genomic_DNA"/>
</dbReference>
<dbReference type="Pfam" id="PF05649">
    <property type="entry name" value="Peptidase_M13_N"/>
    <property type="match status" value="1"/>
</dbReference>
<dbReference type="Gene3D" id="3.40.390.10">
    <property type="entry name" value="Collagenase (Catalytic Domain)"/>
    <property type="match status" value="1"/>
</dbReference>
<dbReference type="InterPro" id="IPR018497">
    <property type="entry name" value="Peptidase_M13_C"/>
</dbReference>
<dbReference type="AlphaFoldDB" id="A0AAD7US60"/>
<evidence type="ECO:0000256" key="1">
    <source>
        <dbReference type="ARBA" id="ARBA00001947"/>
    </source>
</evidence>
<keyword evidence="2" id="KW-0645">Protease</keyword>
<feature type="transmembrane region" description="Helical" evidence="8">
    <location>
        <begin position="59"/>
        <end position="79"/>
    </location>
</feature>
<dbReference type="PRINTS" id="PR00786">
    <property type="entry name" value="NEPRILYSIN"/>
</dbReference>
<evidence type="ECO:0000256" key="2">
    <source>
        <dbReference type="ARBA" id="ARBA00022670"/>
    </source>
</evidence>
<reference evidence="11 12" key="1">
    <citation type="submission" date="2023-03" db="EMBL/GenBank/DDBJ databases">
        <title>Genome sequence of Lichtheimia ornata CBS 291.66.</title>
        <authorList>
            <person name="Mohabir J.T."/>
            <person name="Shea T.P."/>
            <person name="Kurbessoian T."/>
            <person name="Berby B."/>
            <person name="Fontaine J."/>
            <person name="Livny J."/>
            <person name="Gnirke A."/>
            <person name="Stajich J.E."/>
            <person name="Cuomo C.A."/>
        </authorList>
    </citation>
    <scope>NUCLEOTIDE SEQUENCE [LARGE SCALE GENOMIC DNA]</scope>
    <source>
        <strain evidence="11">CBS 291.66</strain>
    </source>
</reference>
<feature type="region of interest" description="Disordered" evidence="7">
    <location>
        <begin position="1"/>
        <end position="31"/>
    </location>
</feature>
<evidence type="ECO:0000256" key="3">
    <source>
        <dbReference type="ARBA" id="ARBA00022723"/>
    </source>
</evidence>
<dbReference type="InterPro" id="IPR000718">
    <property type="entry name" value="Peptidase_M13"/>
</dbReference>
<evidence type="ECO:0000256" key="7">
    <source>
        <dbReference type="SAM" id="MobiDB-lite"/>
    </source>
</evidence>
<dbReference type="PANTHER" id="PTHR11733">
    <property type="entry name" value="ZINC METALLOPROTEASE FAMILY M13 NEPRILYSIN-RELATED"/>
    <property type="match status" value="1"/>
</dbReference>
<accession>A0AAD7US60</accession>
<dbReference type="GO" id="GO:0016485">
    <property type="term" value="P:protein processing"/>
    <property type="evidence" value="ECO:0007669"/>
    <property type="project" value="TreeGrafter"/>
</dbReference>
<dbReference type="InterPro" id="IPR008753">
    <property type="entry name" value="Peptidase_M13_N"/>
</dbReference>
<evidence type="ECO:0000259" key="10">
    <source>
        <dbReference type="Pfam" id="PF05649"/>
    </source>
</evidence>
<keyword evidence="5" id="KW-0862">Zinc</keyword>
<keyword evidence="8" id="KW-0472">Membrane</keyword>
<dbReference type="Gene3D" id="1.10.1380.10">
    <property type="entry name" value="Neutral endopeptidase , domain2"/>
    <property type="match status" value="1"/>
</dbReference>
<dbReference type="GO" id="GO:0046872">
    <property type="term" value="F:metal ion binding"/>
    <property type="evidence" value="ECO:0007669"/>
    <property type="project" value="UniProtKB-KW"/>
</dbReference>
<dbReference type="CDD" id="cd08662">
    <property type="entry name" value="M13"/>
    <property type="match status" value="1"/>
</dbReference>
<evidence type="ECO:0008006" key="13">
    <source>
        <dbReference type="Google" id="ProtNLM"/>
    </source>
</evidence>
<evidence type="ECO:0000256" key="6">
    <source>
        <dbReference type="ARBA" id="ARBA00023049"/>
    </source>
</evidence>
<keyword evidence="12" id="KW-1185">Reference proteome</keyword>
<dbReference type="GeneID" id="83219581"/>
<dbReference type="SUPFAM" id="SSF55486">
    <property type="entry name" value="Metalloproteases ('zincins'), catalytic domain"/>
    <property type="match status" value="1"/>
</dbReference>
<dbReference type="InterPro" id="IPR024079">
    <property type="entry name" value="MetalloPept_cat_dom_sf"/>
</dbReference>
<dbReference type="PANTHER" id="PTHR11733:SF240">
    <property type="entry name" value="GH14155P-RELATED"/>
    <property type="match status" value="1"/>
</dbReference>
<evidence type="ECO:0000256" key="5">
    <source>
        <dbReference type="ARBA" id="ARBA00022833"/>
    </source>
</evidence>
<feature type="domain" description="Peptidase M13 C-terminal" evidence="9">
    <location>
        <begin position="605"/>
        <end position="797"/>
    </location>
</feature>
<comment type="caution">
    <text evidence="11">The sequence shown here is derived from an EMBL/GenBank/DDBJ whole genome shotgun (WGS) entry which is preliminary data.</text>
</comment>
<keyword evidence="3" id="KW-0479">Metal-binding</keyword>
<evidence type="ECO:0000313" key="12">
    <source>
        <dbReference type="Proteomes" id="UP001234581"/>
    </source>
</evidence>
<dbReference type="GO" id="GO:0005886">
    <property type="term" value="C:plasma membrane"/>
    <property type="evidence" value="ECO:0007669"/>
    <property type="project" value="TreeGrafter"/>
</dbReference>
<evidence type="ECO:0000313" key="11">
    <source>
        <dbReference type="EMBL" id="KAJ8652183.1"/>
    </source>
</evidence>
<keyword evidence="6" id="KW-0482">Metalloprotease</keyword>
<dbReference type="RefSeq" id="XP_058337097.1">
    <property type="nucleotide sequence ID" value="XM_058492140.1"/>
</dbReference>
<proteinExistence type="predicted"/>
<keyword evidence="4" id="KW-0378">Hydrolase</keyword>
<evidence type="ECO:0000256" key="8">
    <source>
        <dbReference type="SAM" id="Phobius"/>
    </source>
</evidence>